<protein>
    <submittedName>
        <fullName evidence="1">Uncharacterized protein</fullName>
    </submittedName>
</protein>
<dbReference type="GeneID" id="25910547"/>
<keyword evidence="2" id="KW-1185">Reference proteome</keyword>
<accession>A0A0L0FLY3</accession>
<dbReference type="RefSeq" id="XP_014151393.1">
    <property type="nucleotide sequence ID" value="XM_014295918.1"/>
</dbReference>
<dbReference type="AlphaFoldDB" id="A0A0L0FLY3"/>
<name>A0A0L0FLY3_9EUKA</name>
<dbReference type="Proteomes" id="UP000054560">
    <property type="component" value="Unassembled WGS sequence"/>
</dbReference>
<reference evidence="1 2" key="1">
    <citation type="submission" date="2011-02" db="EMBL/GenBank/DDBJ databases">
        <title>The Genome Sequence of Sphaeroforma arctica JP610.</title>
        <authorList>
            <consortium name="The Broad Institute Genome Sequencing Platform"/>
            <person name="Russ C."/>
            <person name="Cuomo C."/>
            <person name="Young S.K."/>
            <person name="Zeng Q."/>
            <person name="Gargeya S."/>
            <person name="Alvarado L."/>
            <person name="Berlin A."/>
            <person name="Chapman S.B."/>
            <person name="Chen Z."/>
            <person name="Freedman E."/>
            <person name="Gellesch M."/>
            <person name="Goldberg J."/>
            <person name="Griggs A."/>
            <person name="Gujja S."/>
            <person name="Heilman E."/>
            <person name="Heiman D."/>
            <person name="Howarth C."/>
            <person name="Mehta T."/>
            <person name="Neiman D."/>
            <person name="Pearson M."/>
            <person name="Roberts A."/>
            <person name="Saif S."/>
            <person name="Shea T."/>
            <person name="Shenoy N."/>
            <person name="Sisk P."/>
            <person name="Stolte C."/>
            <person name="Sykes S."/>
            <person name="White J."/>
            <person name="Yandava C."/>
            <person name="Burger G."/>
            <person name="Gray M.W."/>
            <person name="Holland P.W.H."/>
            <person name="King N."/>
            <person name="Lang F.B.F."/>
            <person name="Roger A.J."/>
            <person name="Ruiz-Trillo I."/>
            <person name="Haas B."/>
            <person name="Nusbaum C."/>
            <person name="Birren B."/>
        </authorList>
    </citation>
    <scope>NUCLEOTIDE SEQUENCE [LARGE SCALE GENOMIC DNA]</scope>
    <source>
        <strain evidence="1 2">JP610</strain>
    </source>
</reference>
<organism evidence="1 2">
    <name type="scientific">Sphaeroforma arctica JP610</name>
    <dbReference type="NCBI Taxonomy" id="667725"/>
    <lineage>
        <taxon>Eukaryota</taxon>
        <taxon>Ichthyosporea</taxon>
        <taxon>Ichthyophonida</taxon>
        <taxon>Sphaeroforma</taxon>
    </lineage>
</organism>
<evidence type="ECO:0000313" key="2">
    <source>
        <dbReference type="Proteomes" id="UP000054560"/>
    </source>
</evidence>
<dbReference type="EMBL" id="KQ242716">
    <property type="protein sequence ID" value="KNC77491.1"/>
    <property type="molecule type" value="Genomic_DNA"/>
</dbReference>
<evidence type="ECO:0000313" key="1">
    <source>
        <dbReference type="EMBL" id="KNC77491.1"/>
    </source>
</evidence>
<proteinExistence type="predicted"/>
<gene>
    <name evidence="1" type="ORF">SARC_10043</name>
</gene>
<sequence>PRKPLLLDWEGYAKKKANTQDGMFQILVCDREGNVVKEWQLKNVTDEESKEKLAEIHDLGQARAHTVREQEVA</sequence>
<feature type="non-terminal residue" evidence="1">
    <location>
        <position position="1"/>
    </location>
</feature>